<evidence type="ECO:0000256" key="3">
    <source>
        <dbReference type="ARBA" id="ARBA00023110"/>
    </source>
</evidence>
<dbReference type="PROSITE" id="PS50072">
    <property type="entry name" value="CSA_PPIASE_2"/>
    <property type="match status" value="1"/>
</dbReference>
<evidence type="ECO:0000313" key="7">
    <source>
        <dbReference type="EMBL" id="BDU72673.1"/>
    </source>
</evidence>
<gene>
    <name evidence="7" type="primary">ppiB</name>
    <name evidence="7" type="ORF">METEAL_18470</name>
</gene>
<dbReference type="PANTHER" id="PTHR45625">
    <property type="entry name" value="PEPTIDYL-PROLYL CIS-TRANS ISOMERASE-RELATED"/>
    <property type="match status" value="1"/>
</dbReference>
<dbReference type="InterPro" id="IPR044666">
    <property type="entry name" value="Cyclophilin_A-like"/>
</dbReference>
<reference evidence="8" key="1">
    <citation type="journal article" date="2023" name="Int. J. Syst. Evol. Microbiol.">
        <title>Mesoterricola silvestris gen. nov., sp. nov., Mesoterricola sediminis sp. nov., Geothrix oryzae sp. nov., Geothrix edaphica sp. nov., Geothrix rubra sp. nov., and Geothrix limicola sp. nov., six novel members of Acidobacteriota isolated from soils.</title>
        <authorList>
            <person name="Itoh H."/>
            <person name="Sugisawa Y."/>
            <person name="Mise K."/>
            <person name="Xu Z."/>
            <person name="Kuniyasu M."/>
            <person name="Ushijima N."/>
            <person name="Kawano K."/>
            <person name="Kobayashi E."/>
            <person name="Shiratori Y."/>
            <person name="Masuda Y."/>
            <person name="Senoo K."/>
        </authorList>
    </citation>
    <scope>NUCLEOTIDE SEQUENCE [LARGE SCALE GENOMIC DNA]</scope>
    <source>
        <strain evidence="8">W79</strain>
    </source>
</reference>
<evidence type="ECO:0000256" key="5">
    <source>
        <dbReference type="RuleBase" id="RU363019"/>
    </source>
</evidence>
<dbReference type="PRINTS" id="PR00153">
    <property type="entry name" value="CSAPPISMRASE"/>
</dbReference>
<dbReference type="InterPro" id="IPR020892">
    <property type="entry name" value="Cyclophilin-type_PPIase_CS"/>
</dbReference>
<dbReference type="AlphaFoldDB" id="A0AA48GYG0"/>
<dbReference type="RefSeq" id="WP_316415583.1">
    <property type="nucleotide sequence ID" value="NZ_AP027080.1"/>
</dbReference>
<evidence type="ECO:0000313" key="8">
    <source>
        <dbReference type="Proteomes" id="UP001238179"/>
    </source>
</evidence>
<dbReference type="GO" id="GO:0003755">
    <property type="term" value="F:peptidyl-prolyl cis-trans isomerase activity"/>
    <property type="evidence" value="ECO:0007669"/>
    <property type="project" value="UniProtKB-UniRule"/>
</dbReference>
<dbReference type="EMBL" id="AP027080">
    <property type="protein sequence ID" value="BDU72673.1"/>
    <property type="molecule type" value="Genomic_DNA"/>
</dbReference>
<dbReference type="SUPFAM" id="SSF50891">
    <property type="entry name" value="Cyclophilin-like"/>
    <property type="match status" value="1"/>
</dbReference>
<comment type="catalytic activity">
    <reaction evidence="5">
        <text>[protein]-peptidylproline (omega=180) = [protein]-peptidylproline (omega=0)</text>
        <dbReference type="Rhea" id="RHEA:16237"/>
        <dbReference type="Rhea" id="RHEA-COMP:10747"/>
        <dbReference type="Rhea" id="RHEA-COMP:10748"/>
        <dbReference type="ChEBI" id="CHEBI:83833"/>
        <dbReference type="ChEBI" id="CHEBI:83834"/>
        <dbReference type="EC" id="5.2.1.8"/>
    </reaction>
</comment>
<dbReference type="GO" id="GO:0006457">
    <property type="term" value="P:protein folding"/>
    <property type="evidence" value="ECO:0007669"/>
    <property type="project" value="InterPro"/>
</dbReference>
<dbReference type="PIRSF" id="PIRSF001467">
    <property type="entry name" value="Peptidylpro_ismrse"/>
    <property type="match status" value="1"/>
</dbReference>
<sequence length="155" mass="16415">MTRVKLTTSKGDINLELFPKEAPGTVANFVKLSKEGFYDGLAFHRVIPSFVIQGGCPNTREGAGGAPGTGGPGWRIKCETAGNPHKHELGALSMAHAGKDTGGSQFFIVNGDASNVRHLDGVHTVFGKCVSAEDIQVVQAIRANDRIVKAEVTEE</sequence>
<evidence type="ECO:0000256" key="1">
    <source>
        <dbReference type="ARBA" id="ARBA00002388"/>
    </source>
</evidence>
<dbReference type="Gene3D" id="2.40.100.10">
    <property type="entry name" value="Cyclophilin-like"/>
    <property type="match status" value="1"/>
</dbReference>
<dbReference type="InterPro" id="IPR024936">
    <property type="entry name" value="Cyclophilin-type_PPIase"/>
</dbReference>
<dbReference type="Pfam" id="PF00160">
    <property type="entry name" value="Pro_isomerase"/>
    <property type="match status" value="1"/>
</dbReference>
<evidence type="ECO:0000256" key="2">
    <source>
        <dbReference type="ARBA" id="ARBA00007365"/>
    </source>
</evidence>
<dbReference type="InterPro" id="IPR029000">
    <property type="entry name" value="Cyclophilin-like_dom_sf"/>
</dbReference>
<dbReference type="PANTHER" id="PTHR45625:SF4">
    <property type="entry name" value="PEPTIDYLPROLYL ISOMERASE DOMAIN AND WD REPEAT-CONTAINING PROTEIN 1"/>
    <property type="match status" value="1"/>
</dbReference>
<evidence type="ECO:0000256" key="4">
    <source>
        <dbReference type="ARBA" id="ARBA00023235"/>
    </source>
</evidence>
<keyword evidence="8" id="KW-1185">Reference proteome</keyword>
<dbReference type="CDD" id="cd00317">
    <property type="entry name" value="cyclophilin"/>
    <property type="match status" value="1"/>
</dbReference>
<comment type="function">
    <text evidence="1 5">PPIases accelerate the folding of proteins. It catalyzes the cis-trans isomerization of proline imidic peptide bonds in oligopeptides.</text>
</comment>
<accession>A0AA48GYG0</accession>
<organism evidence="7 8">
    <name type="scientific">Mesoterricola silvestris</name>
    <dbReference type="NCBI Taxonomy" id="2927979"/>
    <lineage>
        <taxon>Bacteria</taxon>
        <taxon>Pseudomonadati</taxon>
        <taxon>Acidobacteriota</taxon>
        <taxon>Holophagae</taxon>
        <taxon>Holophagales</taxon>
        <taxon>Holophagaceae</taxon>
        <taxon>Mesoterricola</taxon>
    </lineage>
</organism>
<evidence type="ECO:0000259" key="6">
    <source>
        <dbReference type="PROSITE" id="PS50072"/>
    </source>
</evidence>
<comment type="similarity">
    <text evidence="2 5">Belongs to the cyclophilin-type PPIase family.</text>
</comment>
<feature type="domain" description="PPIase cyclophilin-type" evidence="6">
    <location>
        <begin position="11"/>
        <end position="143"/>
    </location>
</feature>
<dbReference type="EC" id="5.2.1.8" evidence="5"/>
<protein>
    <recommendedName>
        <fullName evidence="5">Peptidyl-prolyl cis-trans isomerase</fullName>
        <shortName evidence="5">PPIase</shortName>
        <ecNumber evidence="5">5.2.1.8</ecNumber>
    </recommendedName>
</protein>
<keyword evidence="3 5" id="KW-0697">Rotamase</keyword>
<dbReference type="PROSITE" id="PS00170">
    <property type="entry name" value="CSA_PPIASE_1"/>
    <property type="match status" value="1"/>
</dbReference>
<keyword evidence="4 5" id="KW-0413">Isomerase</keyword>
<dbReference type="Proteomes" id="UP001238179">
    <property type="component" value="Chromosome"/>
</dbReference>
<name>A0AA48GYG0_9BACT</name>
<dbReference type="KEGG" id="msil:METEAL_18470"/>
<dbReference type="InterPro" id="IPR002130">
    <property type="entry name" value="Cyclophilin-type_PPIase_dom"/>
</dbReference>
<proteinExistence type="inferred from homology"/>